<dbReference type="InterPro" id="IPR014729">
    <property type="entry name" value="Rossmann-like_a/b/a_fold"/>
</dbReference>
<reference evidence="3" key="1">
    <citation type="submission" date="2019-02" db="EMBL/GenBank/DDBJ databases">
        <authorList>
            <person name="Li S.-H."/>
        </authorList>
    </citation>
    <scope>NUCLEOTIDE SEQUENCE</scope>
    <source>
        <strain evidence="3">IMCC8485</strain>
    </source>
</reference>
<dbReference type="PANTHER" id="PTHR30336">
    <property type="entry name" value="INNER MEMBRANE PROTEIN, PROBABLE PERMEASE"/>
    <property type="match status" value="1"/>
</dbReference>
<dbReference type="Proteomes" id="UP001143307">
    <property type="component" value="Unassembled WGS sequence"/>
</dbReference>
<keyword evidence="4" id="KW-1185">Reference proteome</keyword>
<dbReference type="InterPro" id="IPR003848">
    <property type="entry name" value="DUF218"/>
</dbReference>
<comment type="caution">
    <text evidence="3">The sequence shown here is derived from an EMBL/GenBank/DDBJ whole genome shotgun (WGS) entry which is preliminary data.</text>
</comment>
<sequence>MALLLWPRRRTSASLLGISMVWLYACSTALVADFLMASLEDDFRPKAMSVVPKADAIVVLGGATRGDTYWSSMADLNAAADRLTHAVSLYKAKKAPLVLLSGGSTTGSRPEAEQLRDYMVLMGLPDRALLMERQSLDTQQNARYSALILQGRDVRRILLVTSAYHMSRAVPLFERQGFEVIPAPTDYQRLVGKPAVPRWLPTADDLWRSTAAIKEYVGFHYYRSQGWL</sequence>
<dbReference type="InterPro" id="IPR051599">
    <property type="entry name" value="Cell_Envelope_Assoc"/>
</dbReference>
<feature type="transmembrane region" description="Helical" evidence="1">
    <location>
        <begin position="20"/>
        <end position="39"/>
    </location>
</feature>
<protein>
    <submittedName>
        <fullName evidence="3">YdcF family protein</fullName>
    </submittedName>
</protein>
<evidence type="ECO:0000256" key="1">
    <source>
        <dbReference type="SAM" id="Phobius"/>
    </source>
</evidence>
<keyword evidence="1" id="KW-0472">Membrane</keyword>
<evidence type="ECO:0000259" key="2">
    <source>
        <dbReference type="Pfam" id="PF02698"/>
    </source>
</evidence>
<evidence type="ECO:0000313" key="3">
    <source>
        <dbReference type="EMBL" id="MCX2975364.1"/>
    </source>
</evidence>
<dbReference type="CDD" id="cd06259">
    <property type="entry name" value="YdcF-like"/>
    <property type="match status" value="1"/>
</dbReference>
<gene>
    <name evidence="3" type="ORF">EYC87_17425</name>
</gene>
<proteinExistence type="predicted"/>
<dbReference type="Pfam" id="PF02698">
    <property type="entry name" value="DUF218"/>
    <property type="match status" value="1"/>
</dbReference>
<accession>A0ABT3SZS8</accession>
<organism evidence="3 4">
    <name type="scientific">Candidatus Seongchinamella marina</name>
    <dbReference type="NCBI Taxonomy" id="2518990"/>
    <lineage>
        <taxon>Bacteria</taxon>
        <taxon>Pseudomonadati</taxon>
        <taxon>Pseudomonadota</taxon>
        <taxon>Gammaproteobacteria</taxon>
        <taxon>Cellvibrionales</taxon>
        <taxon>Halieaceae</taxon>
        <taxon>Seongchinamella</taxon>
    </lineage>
</organism>
<evidence type="ECO:0000313" key="4">
    <source>
        <dbReference type="Proteomes" id="UP001143307"/>
    </source>
</evidence>
<name>A0ABT3SZS8_9GAMM</name>
<feature type="domain" description="DUF218" evidence="2">
    <location>
        <begin position="55"/>
        <end position="218"/>
    </location>
</feature>
<dbReference type="EMBL" id="SHNP01000007">
    <property type="protein sequence ID" value="MCX2975364.1"/>
    <property type="molecule type" value="Genomic_DNA"/>
</dbReference>
<dbReference type="Gene3D" id="3.40.50.620">
    <property type="entry name" value="HUPs"/>
    <property type="match status" value="1"/>
</dbReference>
<dbReference type="PANTHER" id="PTHR30336:SF4">
    <property type="entry name" value="ENVELOPE BIOGENESIS FACTOR ELYC"/>
    <property type="match status" value="1"/>
</dbReference>
<keyword evidence="1" id="KW-1133">Transmembrane helix</keyword>
<keyword evidence="1" id="KW-0812">Transmembrane</keyword>